<evidence type="ECO:0000256" key="4">
    <source>
        <dbReference type="ARBA" id="ARBA00023136"/>
    </source>
</evidence>
<keyword evidence="2 6" id="KW-0812">Transmembrane</keyword>
<dbReference type="Pfam" id="PF04932">
    <property type="entry name" value="Wzy_C"/>
    <property type="match status" value="1"/>
</dbReference>
<organism evidence="8 9">
    <name type="scientific">Lentibacillus kimchii</name>
    <dbReference type="NCBI Taxonomy" id="1542911"/>
    <lineage>
        <taxon>Bacteria</taxon>
        <taxon>Bacillati</taxon>
        <taxon>Bacillota</taxon>
        <taxon>Bacilli</taxon>
        <taxon>Bacillales</taxon>
        <taxon>Bacillaceae</taxon>
        <taxon>Lentibacillus</taxon>
    </lineage>
</organism>
<keyword evidence="3 6" id="KW-1133">Transmembrane helix</keyword>
<dbReference type="EMBL" id="JBHTGR010000015">
    <property type="protein sequence ID" value="MFC7747115.1"/>
    <property type="molecule type" value="Genomic_DNA"/>
</dbReference>
<keyword evidence="4 6" id="KW-0472">Membrane</keyword>
<dbReference type="InterPro" id="IPR051533">
    <property type="entry name" value="WaaL-like"/>
</dbReference>
<feature type="transmembrane region" description="Helical" evidence="6">
    <location>
        <begin position="348"/>
        <end position="370"/>
    </location>
</feature>
<feature type="transmembrane region" description="Helical" evidence="6">
    <location>
        <begin position="99"/>
        <end position="118"/>
    </location>
</feature>
<comment type="subcellular location">
    <subcellularLocation>
        <location evidence="1">Membrane</location>
        <topology evidence="1">Multi-pass membrane protein</topology>
    </subcellularLocation>
</comment>
<protein>
    <submittedName>
        <fullName evidence="8">O-antigen ligase family protein</fullName>
    </submittedName>
</protein>
<keyword evidence="9" id="KW-1185">Reference proteome</keyword>
<proteinExistence type="predicted"/>
<gene>
    <name evidence="8" type="ORF">ACFQU8_07680</name>
</gene>
<sequence>MQRWNANGTASGSYAGRASLFFLLLLFNAFMLTKLPIRDVAIVTVSLTHFLMLFILGYLFARKMVFLRSFKLFYLGMLLFTVFNALLFISNPIDQDGTMLIHILLVLSFALGAAHIAWNDAQLNRFACISAGLTLIFLIHWLFAGTPLTGFQGLIRNPNITGVLLSILLFFPLVRFNRVRPAWRIFLGISIASALILIYVSSARAAMLLILVMLAARIVLSLFKPLFSKLFYAVMGFNAIFLLVFGMTSHVSLFEKLNAWSIDAFGKRLLSGRQDIWEQGIQYGLEKPFFGHGLGIDPNDFMDGTQYVHAHNQYLQIFLENGLVGLAFFILLLFGIWKVLLKRLNLTVVRWTACFFLGLLVYQSVEISFFSNMPSIGLLQWFIIGVGLSAVLYHSPEWGQSANPDEANQNNTQTRTRSRQHRSR</sequence>
<feature type="transmembrane region" description="Helical" evidence="6">
    <location>
        <begin position="155"/>
        <end position="174"/>
    </location>
</feature>
<feature type="transmembrane region" description="Helical" evidence="6">
    <location>
        <begin position="72"/>
        <end position="93"/>
    </location>
</feature>
<feature type="transmembrane region" description="Helical" evidence="6">
    <location>
        <begin position="230"/>
        <end position="251"/>
    </location>
</feature>
<reference evidence="9" key="1">
    <citation type="journal article" date="2019" name="Int. J. Syst. Evol. Microbiol.">
        <title>The Global Catalogue of Microorganisms (GCM) 10K type strain sequencing project: providing services to taxonomists for standard genome sequencing and annotation.</title>
        <authorList>
            <consortium name="The Broad Institute Genomics Platform"/>
            <consortium name="The Broad Institute Genome Sequencing Center for Infectious Disease"/>
            <person name="Wu L."/>
            <person name="Ma J."/>
        </authorList>
    </citation>
    <scope>NUCLEOTIDE SEQUENCE [LARGE SCALE GENOMIC DNA]</scope>
    <source>
        <strain evidence="9">JCM 30234</strain>
    </source>
</reference>
<feature type="domain" description="O-antigen ligase-related" evidence="7">
    <location>
        <begin position="191"/>
        <end position="330"/>
    </location>
</feature>
<evidence type="ECO:0000256" key="3">
    <source>
        <dbReference type="ARBA" id="ARBA00022989"/>
    </source>
</evidence>
<evidence type="ECO:0000259" key="7">
    <source>
        <dbReference type="Pfam" id="PF04932"/>
    </source>
</evidence>
<feature type="transmembrane region" description="Helical" evidence="6">
    <location>
        <begin position="12"/>
        <end position="31"/>
    </location>
</feature>
<dbReference type="PANTHER" id="PTHR37422">
    <property type="entry name" value="TEICHURONIC ACID BIOSYNTHESIS PROTEIN TUAE"/>
    <property type="match status" value="1"/>
</dbReference>
<feature type="transmembrane region" description="Helical" evidence="6">
    <location>
        <begin position="37"/>
        <end position="60"/>
    </location>
</feature>
<feature type="transmembrane region" description="Helical" evidence="6">
    <location>
        <begin position="206"/>
        <end position="223"/>
    </location>
</feature>
<dbReference type="RefSeq" id="WP_382358635.1">
    <property type="nucleotide sequence ID" value="NZ_JBHTGR010000015.1"/>
</dbReference>
<evidence type="ECO:0000256" key="2">
    <source>
        <dbReference type="ARBA" id="ARBA00022692"/>
    </source>
</evidence>
<evidence type="ECO:0000256" key="5">
    <source>
        <dbReference type="SAM" id="MobiDB-lite"/>
    </source>
</evidence>
<feature type="transmembrane region" description="Helical" evidence="6">
    <location>
        <begin position="125"/>
        <end position="143"/>
    </location>
</feature>
<evidence type="ECO:0000313" key="9">
    <source>
        <dbReference type="Proteomes" id="UP001596620"/>
    </source>
</evidence>
<feature type="region of interest" description="Disordered" evidence="5">
    <location>
        <begin position="402"/>
        <end position="424"/>
    </location>
</feature>
<dbReference type="InterPro" id="IPR007016">
    <property type="entry name" value="O-antigen_ligase-rel_domated"/>
</dbReference>
<feature type="transmembrane region" description="Helical" evidence="6">
    <location>
        <begin position="181"/>
        <end position="200"/>
    </location>
</feature>
<accession>A0ABW2UWX3</accession>
<dbReference type="GO" id="GO:0016874">
    <property type="term" value="F:ligase activity"/>
    <property type="evidence" value="ECO:0007669"/>
    <property type="project" value="UniProtKB-KW"/>
</dbReference>
<comment type="caution">
    <text evidence="8">The sequence shown here is derived from an EMBL/GenBank/DDBJ whole genome shotgun (WGS) entry which is preliminary data.</text>
</comment>
<feature type="transmembrane region" description="Helical" evidence="6">
    <location>
        <begin position="376"/>
        <end position="393"/>
    </location>
</feature>
<feature type="transmembrane region" description="Helical" evidence="6">
    <location>
        <begin position="322"/>
        <end position="341"/>
    </location>
</feature>
<evidence type="ECO:0000313" key="8">
    <source>
        <dbReference type="EMBL" id="MFC7747115.1"/>
    </source>
</evidence>
<keyword evidence="8" id="KW-0436">Ligase</keyword>
<evidence type="ECO:0000256" key="1">
    <source>
        <dbReference type="ARBA" id="ARBA00004141"/>
    </source>
</evidence>
<dbReference type="PANTHER" id="PTHR37422:SF13">
    <property type="entry name" value="LIPOPOLYSACCHARIDE BIOSYNTHESIS PROTEIN PA4999-RELATED"/>
    <property type="match status" value="1"/>
</dbReference>
<evidence type="ECO:0000256" key="6">
    <source>
        <dbReference type="SAM" id="Phobius"/>
    </source>
</evidence>
<name>A0ABW2UWX3_9BACI</name>
<dbReference type="Proteomes" id="UP001596620">
    <property type="component" value="Unassembled WGS sequence"/>
</dbReference>